<gene>
    <name evidence="1" type="ORF">FMM05_17045</name>
</gene>
<reference evidence="1 2" key="1">
    <citation type="submission" date="2019-07" db="EMBL/GenBank/DDBJ databases">
        <title>Flavobacterium sp. nov., isolated from glacier ice.</title>
        <authorList>
            <person name="Liu Q."/>
            <person name="Xin Y.-H."/>
        </authorList>
    </citation>
    <scope>NUCLEOTIDE SEQUENCE [LARGE SCALE GENOMIC DNA]</scope>
    <source>
        <strain evidence="1 2">ZT4R6</strain>
    </source>
</reference>
<name>A0A552UWJ0_9FLAO</name>
<protein>
    <submittedName>
        <fullName evidence="1">Uncharacterized protein</fullName>
    </submittedName>
</protein>
<organism evidence="1 2">
    <name type="scientific">Flavobacterium zepuense</name>
    <dbReference type="NCBI Taxonomy" id="2593302"/>
    <lineage>
        <taxon>Bacteria</taxon>
        <taxon>Pseudomonadati</taxon>
        <taxon>Bacteroidota</taxon>
        <taxon>Flavobacteriia</taxon>
        <taxon>Flavobacteriales</taxon>
        <taxon>Flavobacteriaceae</taxon>
        <taxon>Flavobacterium</taxon>
    </lineage>
</organism>
<dbReference type="Gene3D" id="6.10.140.2190">
    <property type="match status" value="1"/>
</dbReference>
<accession>A0A552UWJ0</accession>
<dbReference type="Gene3D" id="2.60.120.260">
    <property type="entry name" value="Galactose-binding domain-like"/>
    <property type="match status" value="1"/>
</dbReference>
<dbReference type="OrthoDB" id="1377500at2"/>
<evidence type="ECO:0000313" key="1">
    <source>
        <dbReference type="EMBL" id="TRW22586.1"/>
    </source>
</evidence>
<keyword evidence="2" id="KW-1185">Reference proteome</keyword>
<dbReference type="SUPFAM" id="SSF52266">
    <property type="entry name" value="SGNH hydrolase"/>
    <property type="match status" value="1"/>
</dbReference>
<dbReference type="AlphaFoldDB" id="A0A552UWJ0"/>
<dbReference type="RefSeq" id="WP_143374629.1">
    <property type="nucleotide sequence ID" value="NZ_VJVZ01000012.1"/>
</dbReference>
<dbReference type="Proteomes" id="UP000320643">
    <property type="component" value="Unassembled WGS sequence"/>
</dbReference>
<dbReference type="EMBL" id="VJVZ01000012">
    <property type="protein sequence ID" value="TRW22586.1"/>
    <property type="molecule type" value="Genomic_DNA"/>
</dbReference>
<evidence type="ECO:0000313" key="2">
    <source>
        <dbReference type="Proteomes" id="UP000320643"/>
    </source>
</evidence>
<proteinExistence type="predicted"/>
<sequence length="1153" mass="123332">MIVIATVNSRRFKLNGIEYLKNYISTLHGNNIEIFNCYERGDVLVQSANYSDVKLNGVIYTSATALQAALLDVTYSRIMGSDSEFSEQDNIDIKKGFSFTGNLTNTIVANRVNNMPFFTVSDTQSVWVIANQYQVQTAQPGDFSGPILGYISIVKTFKYKIFNKGKGTYGVGGATTLTAADIELVYANDTTIQDIDTDAETDVIEYGVIAGQSIHEWLNAQTPALIVQPQNEGYTLFKGIINDVEITYLWVGIMGTYGSGALQSTANDFQELSQEQNATPYIPNLQEVTQQGALTAIPIIVNDITANTVNEYTAKAIKHKGANGRTLNIIPTEPTVNGVEAVLPQMAANDTFAMQGWVNGLTLTANQAAQEVYLKNTEGTTLATLNVGFLNNEGTTFSYNTSTGNLELKNDDGVLLSAIPVSSFVSNIVASAGFNATTPSLLEFKDSTNTVQFSVPYTINNIAGLQQALDALIIPDATETIKGKARIATQAETNTGTDDATIVTPKKMEVRVTSKINAITSDTVTQTANNRFLSVGPNLPAPDATTKLQYVTNPNPVPGTGDAYSFSPGLFLKPANGIPVSLTQNSRVFASADWVGDEFITGYGLLSPNDSFYSKVTNALGFNSVNNGINGSKIFNHYNGLYRTTNSELRFISLGTNDYASYGSNGAVPFANMMRGLLLSAYGTEATKGQAMTLSGTDWENDTLYGNTTTGVKTTVTGATATFTRNGSAIYVTIAYTGSGATAYSISIDGVNQGSFSSNAYEQFGGYPLPTASNYYAYTHRFAGLSNETHTITVTKTGSIGILKVIGSLSNNSLRPSFTFGGQSQYVFAPWRMNALGYSNYSGINDTVVESYKIALKATVYELANDGLNIEYWDTDAEASPNITSYSQANGIYRTSTAHTSITHYIINRLSVYNPKKNSYIDQLPSILASKANIGDFVNLDGSQTISGVKTFSTYLIANEIRGLSGSTANPVIGIGGNTIVFSKSSTNAGPIVNMSHPNTSGTQDLLNFNKGGLGLVGGVTYDGHFYGQPATALNHYITLRQLGTTITITGNVITPVIGNSKYIANGGTMLTIPLPLDTNANIGDFIEVRGRNTGGWRLSQPETATVVHGITNTTAGTAGSISSTAQYDSIRIEKIAPNEWVIVQSAGTLSIV</sequence>
<comment type="caution">
    <text evidence="1">The sequence shown here is derived from an EMBL/GenBank/DDBJ whole genome shotgun (WGS) entry which is preliminary data.</text>
</comment>